<dbReference type="EMBL" id="RJLN01000008">
    <property type="protein sequence ID" value="RNM00696.1"/>
    <property type="molecule type" value="Genomic_DNA"/>
</dbReference>
<name>A0ABX9WKY3_9ACTN</name>
<reference evidence="2 3" key="1">
    <citation type="submission" date="2018-11" db="EMBL/GenBank/DDBJ databases">
        <title>Micromonospora sp. PPF5-17, a new actinomycetes isolated from a hot spring soil.</title>
        <authorList>
            <person name="Thawai C."/>
        </authorList>
    </citation>
    <scope>NUCLEOTIDE SEQUENCE [LARGE SCALE GENOMIC DNA]</scope>
    <source>
        <strain evidence="2 3">PPF5-17</strain>
    </source>
</reference>
<evidence type="ECO:0008006" key="4">
    <source>
        <dbReference type="Google" id="ProtNLM"/>
    </source>
</evidence>
<evidence type="ECO:0000313" key="2">
    <source>
        <dbReference type="EMBL" id="RNM00696.1"/>
    </source>
</evidence>
<proteinExistence type="predicted"/>
<dbReference type="RefSeq" id="WP_123239626.1">
    <property type="nucleotide sequence ID" value="NZ_JAAHBY010000008.1"/>
</dbReference>
<evidence type="ECO:0000256" key="1">
    <source>
        <dbReference type="SAM" id="SignalP"/>
    </source>
</evidence>
<accession>A0ABX9WKY3</accession>
<feature type="chain" id="PRO_5045424156" description="Secreted protein" evidence="1">
    <location>
        <begin position="27"/>
        <end position="186"/>
    </location>
</feature>
<sequence length="186" mass="19438">MPRLLMALVAAIACVIAATPWSAAKAAPAKQPVVSVAGFSSVLTLDGQRAPGTSGATPMAFPPTGSHAFTPQAPSWSFGDGNGSGSEQITYGSTLSEAWGYQLSSYMRSIIVGNVTENADLYCGSSKVTNYGQHIVAPTYVFHGSRGSLTTSCSYHTIITFAFRHNVGGGGNGTLTAQWNWVITWV</sequence>
<comment type="caution">
    <text evidence="2">The sequence shown here is derived from an EMBL/GenBank/DDBJ whole genome shotgun (WGS) entry which is preliminary data.</text>
</comment>
<gene>
    <name evidence="2" type="ORF">EFE23_04600</name>
</gene>
<evidence type="ECO:0000313" key="3">
    <source>
        <dbReference type="Proteomes" id="UP000280698"/>
    </source>
</evidence>
<dbReference type="Proteomes" id="UP000280698">
    <property type="component" value="Unassembled WGS sequence"/>
</dbReference>
<keyword evidence="3" id="KW-1185">Reference proteome</keyword>
<protein>
    <recommendedName>
        <fullName evidence="4">Secreted protein</fullName>
    </recommendedName>
</protein>
<organism evidence="2 3">
    <name type="scientific">Micromonospora solifontis</name>
    <dbReference type="NCBI Taxonomy" id="2487138"/>
    <lineage>
        <taxon>Bacteria</taxon>
        <taxon>Bacillati</taxon>
        <taxon>Actinomycetota</taxon>
        <taxon>Actinomycetes</taxon>
        <taxon>Micromonosporales</taxon>
        <taxon>Micromonosporaceae</taxon>
        <taxon>Micromonospora</taxon>
    </lineage>
</organism>
<keyword evidence="1" id="KW-0732">Signal</keyword>
<feature type="signal peptide" evidence="1">
    <location>
        <begin position="1"/>
        <end position="26"/>
    </location>
</feature>